<sequence>MEAKYVKSLALTALAPICWGSTYFVTRQWLPPDMPLTGAA</sequence>
<accession>A0A5C5R8A5</accession>
<reference evidence="1 2" key="1">
    <citation type="submission" date="2019-06" db="EMBL/GenBank/DDBJ databases">
        <title>Tsukamurella conjunctivitidis sp. nov., Tsukamurella assacharolytica sp. nov. and Tsukamurella sputae sp. nov. isolated from patients with conjunctivitis, bacteraemia (lymphoma) and respiratory infection (sputum) in Hong Kong.</title>
        <authorList>
            <person name="Teng J.L.L."/>
            <person name="Lee H.H."/>
            <person name="Fong J.Y.H."/>
            <person name="Fok K.M.N."/>
            <person name="Lau S.K.P."/>
            <person name="Woo P.C.Y."/>
        </authorList>
    </citation>
    <scope>NUCLEOTIDE SEQUENCE [LARGE SCALE GENOMIC DNA]</scope>
    <source>
        <strain evidence="1 2">HKU72</strain>
    </source>
</reference>
<evidence type="ECO:0000313" key="2">
    <source>
        <dbReference type="Proteomes" id="UP000319375"/>
    </source>
</evidence>
<proteinExistence type="predicted"/>
<keyword evidence="2" id="KW-1185">Reference proteome</keyword>
<organism evidence="1 2">
    <name type="scientific">Tsukamurella conjunctivitidis</name>
    <dbReference type="NCBI Taxonomy" id="2592068"/>
    <lineage>
        <taxon>Bacteria</taxon>
        <taxon>Bacillati</taxon>
        <taxon>Actinomycetota</taxon>
        <taxon>Actinomycetes</taxon>
        <taxon>Mycobacteriales</taxon>
        <taxon>Tsukamurellaceae</taxon>
        <taxon>Tsukamurella</taxon>
    </lineage>
</organism>
<protein>
    <submittedName>
        <fullName evidence="1">EamA family transporter</fullName>
    </submittedName>
</protein>
<dbReference type="AlphaFoldDB" id="A0A5C5R8A5"/>
<dbReference type="Proteomes" id="UP000319375">
    <property type="component" value="Unassembled WGS sequence"/>
</dbReference>
<dbReference type="EMBL" id="VIGX01000336">
    <property type="protein sequence ID" value="TWS19058.1"/>
    <property type="molecule type" value="Genomic_DNA"/>
</dbReference>
<evidence type="ECO:0000313" key="1">
    <source>
        <dbReference type="EMBL" id="TWS19058.1"/>
    </source>
</evidence>
<gene>
    <name evidence="1" type="ORF">FK530_25665</name>
</gene>
<comment type="caution">
    <text evidence="1">The sequence shown here is derived from an EMBL/GenBank/DDBJ whole genome shotgun (WGS) entry which is preliminary data.</text>
</comment>
<name>A0A5C5R8A5_9ACTN</name>
<feature type="non-terminal residue" evidence="1">
    <location>
        <position position="40"/>
    </location>
</feature>